<proteinExistence type="predicted"/>
<dbReference type="EMBL" id="JAVDPF010000004">
    <property type="protein sequence ID" value="KAL1884523.1"/>
    <property type="molecule type" value="Genomic_DNA"/>
</dbReference>
<name>A0ABR3Y8X4_9EURO</name>
<evidence type="ECO:0000313" key="3">
    <source>
        <dbReference type="Proteomes" id="UP001583193"/>
    </source>
</evidence>
<sequence>MPVLQGRKFFSAVGGVPIILPPPGSGYEGDDTPSDSDMGKDDPNTRSYINVNANKIPSRFHDRVLKLEEAMNLMQAWLDTHAGIQVKHRKADGTLPDDSSQESGLKRSDYRNKVVDTILAEDCAWVMHNKDVNATNNIHTSKSEFHLSMISDMLTGLLDNITGISKTIEDVFSGLANLIFENKNKMQSRTVWSLFHVFIYDETTDDVRTYFRIINYSISAEMVEYVSNKTEHEEVNMQFDFHLTDLSLNENEWDRIKDKVQKFIDDIAADQVEHPIDGEIGV</sequence>
<organism evidence="2 3">
    <name type="scientific">Paecilomyces lecythidis</name>
    <dbReference type="NCBI Taxonomy" id="3004212"/>
    <lineage>
        <taxon>Eukaryota</taxon>
        <taxon>Fungi</taxon>
        <taxon>Dikarya</taxon>
        <taxon>Ascomycota</taxon>
        <taxon>Pezizomycotina</taxon>
        <taxon>Eurotiomycetes</taxon>
        <taxon>Eurotiomycetidae</taxon>
        <taxon>Eurotiales</taxon>
        <taxon>Thermoascaceae</taxon>
        <taxon>Paecilomyces</taxon>
    </lineage>
</organism>
<evidence type="ECO:0000256" key="1">
    <source>
        <dbReference type="SAM" id="MobiDB-lite"/>
    </source>
</evidence>
<dbReference type="Proteomes" id="UP001583193">
    <property type="component" value="Unassembled WGS sequence"/>
</dbReference>
<evidence type="ECO:0000313" key="2">
    <source>
        <dbReference type="EMBL" id="KAL1884523.1"/>
    </source>
</evidence>
<accession>A0ABR3Y8X4</accession>
<protein>
    <submittedName>
        <fullName evidence="2">Uncharacterized protein</fullName>
    </submittedName>
</protein>
<reference evidence="2 3" key="1">
    <citation type="journal article" date="2024" name="IMA Fungus">
        <title>IMA Genome - F19 : A genome assembly and annotation guide to empower mycologists, including annotated draft genome sequences of Ceratocystis pirilliformis, Diaporthe australafricana, Fusarium ophioides, Paecilomyces lecythidis, and Sporothrix stenoceras.</title>
        <authorList>
            <person name="Aylward J."/>
            <person name="Wilson A.M."/>
            <person name="Visagie C.M."/>
            <person name="Spraker J."/>
            <person name="Barnes I."/>
            <person name="Buitendag C."/>
            <person name="Ceriani C."/>
            <person name="Del Mar Angel L."/>
            <person name="du Plessis D."/>
            <person name="Fuchs T."/>
            <person name="Gasser K."/>
            <person name="Kramer D."/>
            <person name="Li W."/>
            <person name="Munsamy K."/>
            <person name="Piso A."/>
            <person name="Price J.L."/>
            <person name="Sonnekus B."/>
            <person name="Thomas C."/>
            <person name="van der Nest A."/>
            <person name="van Dijk A."/>
            <person name="van Heerden A."/>
            <person name="van Vuuren N."/>
            <person name="Yilmaz N."/>
            <person name="Duong T.A."/>
            <person name="van der Merwe N.A."/>
            <person name="Wingfield M.J."/>
            <person name="Wingfield B.D."/>
        </authorList>
    </citation>
    <scope>NUCLEOTIDE SEQUENCE [LARGE SCALE GENOMIC DNA]</scope>
    <source>
        <strain evidence="2 3">CMW 18167</strain>
    </source>
</reference>
<gene>
    <name evidence="2" type="ORF">Plec18167_002113</name>
</gene>
<keyword evidence="3" id="KW-1185">Reference proteome</keyword>
<comment type="caution">
    <text evidence="2">The sequence shown here is derived from an EMBL/GenBank/DDBJ whole genome shotgun (WGS) entry which is preliminary data.</text>
</comment>
<feature type="region of interest" description="Disordered" evidence="1">
    <location>
        <begin position="20"/>
        <end position="46"/>
    </location>
</feature>